<comment type="subcellular location">
    <subcellularLocation>
        <location evidence="1">Endoplasmic reticulum membrane</location>
        <topology evidence="1">Multi-pass membrane protein</topology>
    </subcellularLocation>
</comment>
<dbReference type="Proteomes" id="UP000245884">
    <property type="component" value="Unassembled WGS sequence"/>
</dbReference>
<feature type="transmembrane region" description="Helical" evidence="8">
    <location>
        <begin position="20"/>
        <end position="42"/>
    </location>
</feature>
<dbReference type="STRING" id="1569628.A0A316UZL1"/>
<evidence type="ECO:0000256" key="2">
    <source>
        <dbReference type="ARBA" id="ARBA00009950"/>
    </source>
</evidence>
<gene>
    <name evidence="9" type="ORF">BDZ90DRAFT_277174</name>
</gene>
<keyword evidence="10" id="KW-1185">Reference proteome</keyword>
<dbReference type="PANTHER" id="PTHR13505">
    <property type="entry name" value="TRANSMEMBRANE PROTEIN 208"/>
    <property type="match status" value="1"/>
</dbReference>
<evidence type="ECO:0000256" key="4">
    <source>
        <dbReference type="ARBA" id="ARBA00022824"/>
    </source>
</evidence>
<evidence type="ECO:0000256" key="8">
    <source>
        <dbReference type="SAM" id="Phobius"/>
    </source>
</evidence>
<name>A0A316UZL1_9BASI</name>
<dbReference type="PANTHER" id="PTHR13505:SF7">
    <property type="entry name" value="TRANSMEMBRANE PROTEIN 208"/>
    <property type="match status" value="1"/>
</dbReference>
<protein>
    <recommendedName>
        <fullName evidence="11">DUF788-domain-containing protein</fullName>
    </recommendedName>
</protein>
<dbReference type="GO" id="GO:0005773">
    <property type="term" value="C:vacuole"/>
    <property type="evidence" value="ECO:0007669"/>
    <property type="project" value="GOC"/>
</dbReference>
<feature type="region of interest" description="Disordered" evidence="7">
    <location>
        <begin position="153"/>
        <end position="200"/>
    </location>
</feature>
<keyword evidence="3 8" id="KW-0812">Transmembrane</keyword>
<dbReference type="GO" id="GO:0005789">
    <property type="term" value="C:endoplasmic reticulum membrane"/>
    <property type="evidence" value="ECO:0007669"/>
    <property type="project" value="UniProtKB-SubCell"/>
</dbReference>
<feature type="compositionally biased region" description="Basic and acidic residues" evidence="7">
    <location>
        <begin position="183"/>
        <end position="200"/>
    </location>
</feature>
<keyword evidence="6 8" id="KW-0472">Membrane</keyword>
<comment type="similarity">
    <text evidence="2">Belongs to the TMEM208 family.</text>
</comment>
<sequence length="200" mass="21917">MAKGASKKISSQNAASLTLLLRGFLLSNLIHILSYTPILASARYRHSGAYKWDVAKYVLSEGVALAIGLLMRDMASKGEDLNAEGLTALLWDVVFVTWFVHVGTALVWRRLWWLYAVIPLYGIFLAYSKVLVPFIFKGSDPLAGLFASLRGGKGPKQASTAQNKGNAAAAEPGLSKRQAKLQARADRGDPRVQRREMQRG</sequence>
<dbReference type="InterPro" id="IPR008506">
    <property type="entry name" value="SND2/TMEM208"/>
</dbReference>
<evidence type="ECO:0000256" key="6">
    <source>
        <dbReference type="ARBA" id="ARBA00023136"/>
    </source>
</evidence>
<accession>A0A316UZL1</accession>
<evidence type="ECO:0000256" key="3">
    <source>
        <dbReference type="ARBA" id="ARBA00022692"/>
    </source>
</evidence>
<evidence type="ECO:0000313" key="9">
    <source>
        <dbReference type="EMBL" id="PWN30739.1"/>
    </source>
</evidence>
<dbReference type="RefSeq" id="XP_025365351.1">
    <property type="nucleotide sequence ID" value="XM_025508981.1"/>
</dbReference>
<evidence type="ECO:0008006" key="11">
    <source>
        <dbReference type="Google" id="ProtNLM"/>
    </source>
</evidence>
<dbReference type="AlphaFoldDB" id="A0A316UZL1"/>
<evidence type="ECO:0000256" key="7">
    <source>
        <dbReference type="SAM" id="MobiDB-lite"/>
    </source>
</evidence>
<proteinExistence type="inferred from homology"/>
<reference evidence="9 10" key="1">
    <citation type="journal article" date="2018" name="Mol. Biol. Evol.">
        <title>Broad Genomic Sampling Reveals a Smut Pathogenic Ancestry of the Fungal Clade Ustilaginomycotina.</title>
        <authorList>
            <person name="Kijpornyongpan T."/>
            <person name="Mondo S.J."/>
            <person name="Barry K."/>
            <person name="Sandor L."/>
            <person name="Lee J."/>
            <person name="Lipzen A."/>
            <person name="Pangilinan J."/>
            <person name="LaButti K."/>
            <person name="Hainaut M."/>
            <person name="Henrissat B."/>
            <person name="Grigoriev I.V."/>
            <person name="Spatafora J.W."/>
            <person name="Aime M.C."/>
        </authorList>
    </citation>
    <scope>NUCLEOTIDE SEQUENCE [LARGE SCALE GENOMIC DNA]</scope>
    <source>
        <strain evidence="9 10">MCA 5214</strain>
    </source>
</reference>
<evidence type="ECO:0000256" key="5">
    <source>
        <dbReference type="ARBA" id="ARBA00022989"/>
    </source>
</evidence>
<feature type="transmembrane region" description="Helical" evidence="8">
    <location>
        <begin position="83"/>
        <end position="100"/>
    </location>
</feature>
<dbReference type="EMBL" id="KZ819662">
    <property type="protein sequence ID" value="PWN30739.1"/>
    <property type="molecule type" value="Genomic_DNA"/>
</dbReference>
<feature type="transmembrane region" description="Helical" evidence="8">
    <location>
        <begin position="54"/>
        <end position="71"/>
    </location>
</feature>
<evidence type="ECO:0000313" key="10">
    <source>
        <dbReference type="Proteomes" id="UP000245884"/>
    </source>
</evidence>
<organism evidence="9 10">
    <name type="scientific">Jaminaea rosea</name>
    <dbReference type="NCBI Taxonomy" id="1569628"/>
    <lineage>
        <taxon>Eukaryota</taxon>
        <taxon>Fungi</taxon>
        <taxon>Dikarya</taxon>
        <taxon>Basidiomycota</taxon>
        <taxon>Ustilaginomycotina</taxon>
        <taxon>Exobasidiomycetes</taxon>
        <taxon>Microstromatales</taxon>
        <taxon>Microstromatales incertae sedis</taxon>
        <taxon>Jaminaea</taxon>
    </lineage>
</organism>
<dbReference type="GO" id="GO:0006624">
    <property type="term" value="P:vacuolar protein processing"/>
    <property type="evidence" value="ECO:0007669"/>
    <property type="project" value="TreeGrafter"/>
</dbReference>
<dbReference type="GeneID" id="37030804"/>
<keyword evidence="5 8" id="KW-1133">Transmembrane helix</keyword>
<dbReference type="OrthoDB" id="10012212at2759"/>
<keyword evidence="4" id="KW-0256">Endoplasmic reticulum</keyword>
<dbReference type="Pfam" id="PF05620">
    <property type="entry name" value="TMEM208_SND2"/>
    <property type="match status" value="1"/>
</dbReference>
<evidence type="ECO:0000256" key="1">
    <source>
        <dbReference type="ARBA" id="ARBA00004477"/>
    </source>
</evidence>
<feature type="transmembrane region" description="Helical" evidence="8">
    <location>
        <begin position="112"/>
        <end position="136"/>
    </location>
</feature>